<dbReference type="PANTHER" id="PTHR33130">
    <property type="entry name" value="PUTATIVE (DUF1639)-RELATED"/>
    <property type="match status" value="1"/>
</dbReference>
<proteinExistence type="predicted"/>
<protein>
    <submittedName>
        <fullName evidence="2">Uncharacterized protein</fullName>
    </submittedName>
</protein>
<dbReference type="PANTHER" id="PTHR33130:SF12">
    <property type="entry name" value="EXPRESSED PROTEIN"/>
    <property type="match status" value="1"/>
</dbReference>
<dbReference type="AlphaFoldDB" id="A0A835V3M9"/>
<name>A0A835V3M9_VANPL</name>
<evidence type="ECO:0000313" key="2">
    <source>
        <dbReference type="EMBL" id="KAG0481916.1"/>
    </source>
</evidence>
<dbReference type="Pfam" id="PF07797">
    <property type="entry name" value="DUF1639"/>
    <property type="match status" value="1"/>
</dbReference>
<evidence type="ECO:0000313" key="3">
    <source>
        <dbReference type="Proteomes" id="UP000639772"/>
    </source>
</evidence>
<feature type="compositionally biased region" description="Polar residues" evidence="1">
    <location>
        <begin position="75"/>
        <end position="90"/>
    </location>
</feature>
<feature type="region of interest" description="Disordered" evidence="1">
    <location>
        <begin position="179"/>
        <end position="249"/>
    </location>
</feature>
<comment type="caution">
    <text evidence="2">The sequence shown here is derived from an EMBL/GenBank/DDBJ whole genome shotgun (WGS) entry which is preliminary data.</text>
</comment>
<sequence>MAIPSGRHRKGTILYNVDLREISVGYSRSGHGAIRHQPDLLNITKTKNCSSKIRPHEIAGRAQISAILLKEGINPSHTRGVRNSKNSSRPINLDNGRNNKKTKEPLKAALQLLSSPVHLSILDSTLFTIAQPAFPLLWQEHIPDLRMEKEAKSNNLRSLRGAPEADFLLQWGNRKRQRCVKVRSPAGGTPPARLEGQRRSTSRVNRRVVRSEKDLSSPPFPALRRSESAGSENAKPRSVSVSPEKEDRFYPTRGSVAAAGDDKAGGGGCGVGVGEDRMGATAATMLPRFFISLSNKEKEEDFMAMKGCKLPQRPKKRPKILQKSLLLVSPGAWLTDLSYERYEVREKRSSRKTLLCKVTVDLILLHRVPVTEDIKWESFRLQLFLNRQSLESCPISIG</sequence>
<reference evidence="2 3" key="1">
    <citation type="journal article" date="2020" name="Nat. Food">
        <title>A phased Vanilla planifolia genome enables genetic improvement of flavour and production.</title>
        <authorList>
            <person name="Hasing T."/>
            <person name="Tang H."/>
            <person name="Brym M."/>
            <person name="Khazi F."/>
            <person name="Huang T."/>
            <person name="Chambers A.H."/>
        </authorList>
    </citation>
    <scope>NUCLEOTIDE SEQUENCE [LARGE SCALE GENOMIC DNA]</scope>
    <source>
        <tissue evidence="2">Leaf</tissue>
    </source>
</reference>
<dbReference type="InterPro" id="IPR012438">
    <property type="entry name" value="DUF1639"/>
</dbReference>
<dbReference type="EMBL" id="JADCNM010000005">
    <property type="protein sequence ID" value="KAG0481916.1"/>
    <property type="molecule type" value="Genomic_DNA"/>
</dbReference>
<dbReference type="Proteomes" id="UP000639772">
    <property type="component" value="Unassembled WGS sequence"/>
</dbReference>
<organism evidence="2 3">
    <name type="scientific">Vanilla planifolia</name>
    <name type="common">Vanilla</name>
    <dbReference type="NCBI Taxonomy" id="51239"/>
    <lineage>
        <taxon>Eukaryota</taxon>
        <taxon>Viridiplantae</taxon>
        <taxon>Streptophyta</taxon>
        <taxon>Embryophyta</taxon>
        <taxon>Tracheophyta</taxon>
        <taxon>Spermatophyta</taxon>
        <taxon>Magnoliopsida</taxon>
        <taxon>Liliopsida</taxon>
        <taxon>Asparagales</taxon>
        <taxon>Orchidaceae</taxon>
        <taxon>Vanilloideae</taxon>
        <taxon>Vanilleae</taxon>
        <taxon>Vanilla</taxon>
    </lineage>
</organism>
<evidence type="ECO:0000256" key="1">
    <source>
        <dbReference type="SAM" id="MobiDB-lite"/>
    </source>
</evidence>
<accession>A0A835V3M9</accession>
<gene>
    <name evidence="2" type="ORF">HPP92_010000</name>
</gene>
<feature type="region of interest" description="Disordered" evidence="1">
    <location>
        <begin position="75"/>
        <end position="100"/>
    </location>
</feature>
<dbReference type="OrthoDB" id="601691at2759"/>